<evidence type="ECO:0000313" key="3">
    <source>
        <dbReference type="EMBL" id="GIQ87159.1"/>
    </source>
</evidence>
<dbReference type="OrthoDB" id="26889at2759"/>
<dbReference type="PANTHER" id="PTHR47307:SF1">
    <property type="entry name" value="GLUTATHIONE-REGULATED POTASSIUM-EFFLUX SYSTEM ANCILLARY PROTEIN KEFG"/>
    <property type="match status" value="1"/>
</dbReference>
<feature type="non-terminal residue" evidence="3">
    <location>
        <position position="1"/>
    </location>
</feature>
<evidence type="ECO:0000313" key="4">
    <source>
        <dbReference type="Proteomes" id="UP000265618"/>
    </source>
</evidence>
<reference evidence="3 4" key="1">
    <citation type="journal article" date="2018" name="PLoS ONE">
        <title>The draft genome of Kipferlia bialata reveals reductive genome evolution in fornicate parasites.</title>
        <authorList>
            <person name="Tanifuji G."/>
            <person name="Takabayashi S."/>
            <person name="Kume K."/>
            <person name="Takagi M."/>
            <person name="Nakayama T."/>
            <person name="Kamikawa R."/>
            <person name="Inagaki Y."/>
            <person name="Hashimoto T."/>
        </authorList>
    </citation>
    <scope>NUCLEOTIDE SEQUENCE [LARGE SCALE GENOMIC DNA]</scope>
    <source>
        <strain evidence="3">NY0173</strain>
    </source>
</reference>
<dbReference type="InterPro" id="IPR029039">
    <property type="entry name" value="Flavoprotein-like_sf"/>
</dbReference>
<organism evidence="3 4">
    <name type="scientific">Kipferlia bialata</name>
    <dbReference type="NCBI Taxonomy" id="797122"/>
    <lineage>
        <taxon>Eukaryota</taxon>
        <taxon>Metamonada</taxon>
        <taxon>Carpediemonas-like organisms</taxon>
        <taxon>Kipferlia</taxon>
    </lineage>
</organism>
<proteinExistence type="predicted"/>
<dbReference type="SUPFAM" id="SSF52218">
    <property type="entry name" value="Flavoproteins"/>
    <property type="match status" value="1"/>
</dbReference>
<feature type="domain" description="Flavodoxin-like fold" evidence="2">
    <location>
        <begin position="7"/>
        <end position="135"/>
    </location>
</feature>
<dbReference type="AlphaFoldDB" id="A0A9K3D163"/>
<dbReference type="GO" id="GO:0010181">
    <property type="term" value="F:FMN binding"/>
    <property type="evidence" value="ECO:0007669"/>
    <property type="project" value="TreeGrafter"/>
</dbReference>
<comment type="caution">
    <text evidence="3">The sequence shown here is derived from an EMBL/GenBank/DDBJ whole genome shotgun (WGS) entry which is preliminary data.</text>
</comment>
<name>A0A9K3D163_9EUKA</name>
<evidence type="ECO:0000256" key="1">
    <source>
        <dbReference type="ARBA" id="ARBA00023002"/>
    </source>
</evidence>
<dbReference type="InterPro" id="IPR046980">
    <property type="entry name" value="KefG/KefF"/>
</dbReference>
<keyword evidence="4" id="KW-1185">Reference proteome</keyword>
<dbReference type="PANTHER" id="PTHR47307">
    <property type="entry name" value="GLUTATHIONE-REGULATED POTASSIUM-EFFLUX SYSTEM ANCILLARY PROTEIN KEFG"/>
    <property type="match status" value="1"/>
</dbReference>
<dbReference type="Pfam" id="PF02525">
    <property type="entry name" value="Flavodoxin_2"/>
    <property type="match status" value="1"/>
</dbReference>
<evidence type="ECO:0000259" key="2">
    <source>
        <dbReference type="Pfam" id="PF02525"/>
    </source>
</evidence>
<sequence>TYIYMTPEDIETEQNLLRASDVIVFQFPLFWYSSPSVLKMYQDNVLAYGFAYGSTGKALNGKKMLVCTSTGGPVEAYQPDGGNKNGTGATLDEMMTPFRCMCRLTGMEYQTPFRTHGARVISDEGLAAQCDKYVETVLAL</sequence>
<dbReference type="EMBL" id="BDIP01003020">
    <property type="protein sequence ID" value="GIQ87159.1"/>
    <property type="molecule type" value="Genomic_DNA"/>
</dbReference>
<dbReference type="GO" id="GO:0009055">
    <property type="term" value="F:electron transfer activity"/>
    <property type="evidence" value="ECO:0007669"/>
    <property type="project" value="TreeGrafter"/>
</dbReference>
<dbReference type="Proteomes" id="UP000265618">
    <property type="component" value="Unassembled WGS sequence"/>
</dbReference>
<dbReference type="GO" id="GO:0003955">
    <property type="term" value="F:NAD(P)H dehydrogenase (quinone) activity"/>
    <property type="evidence" value="ECO:0007669"/>
    <property type="project" value="TreeGrafter"/>
</dbReference>
<dbReference type="InterPro" id="IPR003680">
    <property type="entry name" value="Flavodoxin_fold"/>
</dbReference>
<gene>
    <name evidence="3" type="ORF">KIPB_009144</name>
</gene>
<accession>A0A9K3D163</accession>
<protein>
    <recommendedName>
        <fullName evidence="2">Flavodoxin-like fold domain-containing protein</fullName>
    </recommendedName>
</protein>
<dbReference type="Gene3D" id="3.40.50.360">
    <property type="match status" value="1"/>
</dbReference>
<keyword evidence="1" id="KW-0560">Oxidoreductase</keyword>